<protein>
    <submittedName>
        <fullName evidence="1">DUF6082 family protein</fullName>
    </submittedName>
</protein>
<name>A0ABY4MD37_9ACTN</name>
<dbReference type="RefSeq" id="WP_248866603.1">
    <property type="nucleotide sequence ID" value="NZ_CP086322.1"/>
</dbReference>
<proteinExistence type="predicted"/>
<reference evidence="1" key="1">
    <citation type="submission" date="2021-10" db="EMBL/GenBank/DDBJ databases">
        <title>Streptomyces nigrumlapis sp.nov.,an antimicrobial producing actinobacterium isolated from Black Gobi rocks.</title>
        <authorList>
            <person name="Wen Y."/>
            <person name="Zhang W."/>
            <person name="Liu X.G."/>
        </authorList>
    </citation>
    <scope>NUCLEOTIDE SEQUENCE</scope>
    <source>
        <strain evidence="1">ST13-2-2</strain>
    </source>
</reference>
<dbReference type="Proteomes" id="UP000830115">
    <property type="component" value="Chromosome"/>
</dbReference>
<sequence length="85" mass="9896">MPPEARGRYRFKRRATWELQWRIGALSEQQLRAHAAALLAAEERRRYWEQARPVRAAAVGEDAKLRTFHQVFESAHQAPRTASAR</sequence>
<dbReference type="Pfam" id="PF19560">
    <property type="entry name" value="DUF6082"/>
    <property type="match status" value="1"/>
</dbReference>
<evidence type="ECO:0000313" key="1">
    <source>
        <dbReference type="EMBL" id="UQA95690.1"/>
    </source>
</evidence>
<organism evidence="1 2">
    <name type="scientific">Streptomyces halobius</name>
    <dbReference type="NCBI Taxonomy" id="2879846"/>
    <lineage>
        <taxon>Bacteria</taxon>
        <taxon>Bacillati</taxon>
        <taxon>Actinomycetota</taxon>
        <taxon>Actinomycetes</taxon>
        <taxon>Kitasatosporales</taxon>
        <taxon>Streptomycetaceae</taxon>
        <taxon>Streptomyces</taxon>
    </lineage>
</organism>
<dbReference type="InterPro" id="IPR045728">
    <property type="entry name" value="DUF6082"/>
</dbReference>
<dbReference type="EMBL" id="CP086322">
    <property type="protein sequence ID" value="UQA95690.1"/>
    <property type="molecule type" value="Genomic_DNA"/>
</dbReference>
<keyword evidence="2" id="KW-1185">Reference proteome</keyword>
<evidence type="ECO:0000313" key="2">
    <source>
        <dbReference type="Proteomes" id="UP000830115"/>
    </source>
</evidence>
<gene>
    <name evidence="1" type="ORF">K9S39_30920</name>
</gene>
<accession>A0ABY4MD37</accession>